<protein>
    <recommendedName>
        <fullName evidence="4">Homeobox domain-containing protein</fullName>
    </recommendedName>
</protein>
<evidence type="ECO:0000313" key="2">
    <source>
        <dbReference type="EMBL" id="CCM06288.1"/>
    </source>
</evidence>
<feature type="compositionally biased region" description="Polar residues" evidence="1">
    <location>
        <begin position="99"/>
        <end position="109"/>
    </location>
</feature>
<evidence type="ECO:0000256" key="1">
    <source>
        <dbReference type="SAM" id="MobiDB-lite"/>
    </source>
</evidence>
<dbReference type="RefSeq" id="XP_012185571.1">
    <property type="nucleotide sequence ID" value="XM_012330181.1"/>
</dbReference>
<feature type="region of interest" description="Disordered" evidence="1">
    <location>
        <begin position="122"/>
        <end position="151"/>
    </location>
</feature>
<organism evidence="2 3">
    <name type="scientific">Fibroporia radiculosa</name>
    <dbReference type="NCBI Taxonomy" id="599839"/>
    <lineage>
        <taxon>Eukaryota</taxon>
        <taxon>Fungi</taxon>
        <taxon>Dikarya</taxon>
        <taxon>Basidiomycota</taxon>
        <taxon>Agaricomycotina</taxon>
        <taxon>Agaricomycetes</taxon>
        <taxon>Polyporales</taxon>
        <taxon>Fibroporiaceae</taxon>
        <taxon>Fibroporia</taxon>
    </lineage>
</organism>
<evidence type="ECO:0000313" key="3">
    <source>
        <dbReference type="Proteomes" id="UP000006352"/>
    </source>
</evidence>
<dbReference type="EMBL" id="HE797273">
    <property type="protein sequence ID" value="CCM06288.1"/>
    <property type="molecule type" value="Genomic_DNA"/>
</dbReference>
<gene>
    <name evidence="2" type="ORF">FIBRA_08539</name>
</gene>
<accession>J4GHN2</accession>
<feature type="region of interest" description="Disordered" evidence="1">
    <location>
        <begin position="76"/>
        <end position="110"/>
    </location>
</feature>
<dbReference type="InParanoid" id="J4GHN2"/>
<dbReference type="SUPFAM" id="SSF46689">
    <property type="entry name" value="Homeodomain-like"/>
    <property type="match status" value="1"/>
</dbReference>
<dbReference type="CDD" id="cd00086">
    <property type="entry name" value="homeodomain"/>
    <property type="match status" value="1"/>
</dbReference>
<feature type="region of interest" description="Disordered" evidence="1">
    <location>
        <begin position="360"/>
        <end position="421"/>
    </location>
</feature>
<reference evidence="2 3" key="1">
    <citation type="journal article" date="2012" name="Appl. Environ. Microbiol.">
        <title>Short-read sequencing for genomic analysis of the brown rot fungus Fibroporia radiculosa.</title>
        <authorList>
            <person name="Tang J.D."/>
            <person name="Perkins A.D."/>
            <person name="Sonstegard T.S."/>
            <person name="Schroeder S.G."/>
            <person name="Burgess S.C."/>
            <person name="Diehl S.V."/>
        </authorList>
    </citation>
    <scope>NUCLEOTIDE SEQUENCE [LARGE SCALE GENOMIC DNA]</scope>
    <source>
        <strain evidence="2 3">TFFH 294</strain>
    </source>
</reference>
<dbReference type="HOGENOM" id="CLU_537520_0_0_1"/>
<proteinExistence type="predicted"/>
<feature type="compositionally biased region" description="Polar residues" evidence="1">
    <location>
        <begin position="122"/>
        <end position="148"/>
    </location>
</feature>
<evidence type="ECO:0008006" key="4">
    <source>
        <dbReference type="Google" id="ProtNLM"/>
    </source>
</evidence>
<dbReference type="AlphaFoldDB" id="J4GHN2"/>
<dbReference type="Proteomes" id="UP000006352">
    <property type="component" value="Unassembled WGS sequence"/>
</dbReference>
<feature type="compositionally biased region" description="Acidic residues" evidence="1">
    <location>
        <begin position="401"/>
        <end position="416"/>
    </location>
</feature>
<dbReference type="Gene3D" id="1.10.10.60">
    <property type="entry name" value="Homeodomain-like"/>
    <property type="match status" value="1"/>
</dbReference>
<dbReference type="GeneID" id="24101188"/>
<dbReference type="InterPro" id="IPR009057">
    <property type="entry name" value="Homeodomain-like_sf"/>
</dbReference>
<feature type="region of interest" description="Disordered" evidence="1">
    <location>
        <begin position="232"/>
        <end position="252"/>
    </location>
</feature>
<dbReference type="InterPro" id="IPR001356">
    <property type="entry name" value="HD"/>
</dbReference>
<dbReference type="GO" id="GO:0003677">
    <property type="term" value="F:DNA binding"/>
    <property type="evidence" value="ECO:0007669"/>
    <property type="project" value="InterPro"/>
</dbReference>
<sequence>MNRGVDVGQSHLQLTRRAPATVVPRGRVIADQWQVAVLNRLYRHAGANVTNEEVARAAEETGLTYKWIRNWLQRQRRSKGRKSNSSVASSMGGPFHSGPSASPDPTTLVASPVVGGIERASTSGAELQGQDQDTRSCRSCQSSKSDYSVQVGKPGTSFTVPLRYGISSSSCSGDTTPSTSSLTRSPSLGSMPAAFPLAMPPQTLYHYWSSGTAYNCFPDCEARGHQLDSSAHLSRGTLPVPSTPELQAGHSWDRRSRPYSSYLSQLLLEATNAQPPVCPPSSEQSDYLSALSRPPMYTLSFTPSMHSYSAFASSAVNTNQGAHLGYSPLPVAFKARVSDIALLTKKICVRSAENALVNDATDTQRGSNVDHESSSRGVAYLPPPPLSPHGEMTGPSPLATQDDDDQDDETSDEGEELLYHTSELPASIGYSVKAGGTDMLNTTELDVKHLVDVEIAPSAEVLDVV</sequence>
<keyword evidence="3" id="KW-1185">Reference proteome</keyword>
<name>J4GHN2_9APHY</name>
<dbReference type="OrthoDB" id="2757543at2759"/>